<dbReference type="AlphaFoldDB" id="A0A0K2USX7"/>
<dbReference type="EMBL" id="HACA01023998">
    <property type="protein sequence ID" value="CDW41359.1"/>
    <property type="molecule type" value="Transcribed_RNA"/>
</dbReference>
<reference evidence="1" key="1">
    <citation type="submission" date="2014-05" db="EMBL/GenBank/DDBJ databases">
        <authorList>
            <person name="Chronopoulou M."/>
        </authorList>
    </citation>
    <scope>NUCLEOTIDE SEQUENCE</scope>
    <source>
        <tissue evidence="1">Whole organism</tissue>
    </source>
</reference>
<protein>
    <submittedName>
        <fullName evidence="1">Uncharacterized protein</fullName>
    </submittedName>
</protein>
<sequence length="50" mass="5827">MEFIFVCKSQNRSQFSLSGLNSEVSGIIVVRDYYCYPYENNQIIITINKT</sequence>
<name>A0A0K2USX7_LEPSM</name>
<accession>A0A0K2USX7</accession>
<proteinExistence type="predicted"/>
<organism evidence="1">
    <name type="scientific">Lepeophtheirus salmonis</name>
    <name type="common">Salmon louse</name>
    <name type="synonym">Caligus salmonis</name>
    <dbReference type="NCBI Taxonomy" id="72036"/>
    <lineage>
        <taxon>Eukaryota</taxon>
        <taxon>Metazoa</taxon>
        <taxon>Ecdysozoa</taxon>
        <taxon>Arthropoda</taxon>
        <taxon>Crustacea</taxon>
        <taxon>Multicrustacea</taxon>
        <taxon>Hexanauplia</taxon>
        <taxon>Copepoda</taxon>
        <taxon>Siphonostomatoida</taxon>
        <taxon>Caligidae</taxon>
        <taxon>Lepeophtheirus</taxon>
    </lineage>
</organism>
<evidence type="ECO:0000313" key="1">
    <source>
        <dbReference type="EMBL" id="CDW41359.1"/>
    </source>
</evidence>